<name>B5HY24_STRX2</name>
<keyword evidence="2" id="KW-1185">Reference proteome</keyword>
<evidence type="ECO:0000313" key="2">
    <source>
        <dbReference type="Proteomes" id="UP000002785"/>
    </source>
</evidence>
<dbReference type="EMBL" id="CM000951">
    <property type="protein sequence ID" value="EDY57728.1"/>
    <property type="molecule type" value="Genomic_DNA"/>
</dbReference>
<dbReference type="Gene3D" id="3.40.50.2300">
    <property type="match status" value="1"/>
</dbReference>
<proteinExistence type="predicted"/>
<dbReference type="HOGENOM" id="CLU_3206042_0_0_11"/>
<dbReference type="AlphaFoldDB" id="B5HY24"/>
<evidence type="ECO:0000313" key="1">
    <source>
        <dbReference type="EMBL" id="EDY57728.1"/>
    </source>
</evidence>
<gene>
    <name evidence="1" type="ORF">SSEG_04309</name>
</gene>
<reference evidence="1" key="1">
    <citation type="submission" date="2009-10" db="EMBL/GenBank/DDBJ databases">
        <title>The genome sequence of Streptomyces sviceus strain ATCC 29083.</title>
        <authorList>
            <consortium name="The Broad Institute Genome Sequencing Platform"/>
            <consortium name="Broad Institute Microbial Sequencing Center"/>
            <person name="Fischbach M."/>
            <person name="Godfrey P."/>
            <person name="Ward D."/>
            <person name="Young S."/>
            <person name="Zeng Q."/>
            <person name="Koehrsen M."/>
            <person name="Alvarado L."/>
            <person name="Berlin A.M."/>
            <person name="Bochicchio J."/>
            <person name="Borenstein D."/>
            <person name="Chapman S.B."/>
            <person name="Chen Z."/>
            <person name="Engels R."/>
            <person name="Freedman E."/>
            <person name="Gellesch M."/>
            <person name="Goldberg J."/>
            <person name="Griggs A."/>
            <person name="Gujja S."/>
            <person name="Heilman E.R."/>
            <person name="Heiman D.I."/>
            <person name="Hepburn T.A."/>
            <person name="Howarth C."/>
            <person name="Jen D."/>
            <person name="Larson L."/>
            <person name="Lewis B."/>
            <person name="Mehta T."/>
            <person name="Park D."/>
            <person name="Pearson M."/>
            <person name="Richards J."/>
            <person name="Roberts A."/>
            <person name="Saif S."/>
            <person name="Shea T.D."/>
            <person name="Shenoy N."/>
            <person name="Sisk P."/>
            <person name="Stolte C."/>
            <person name="Sykes S.N."/>
            <person name="Thomson T."/>
            <person name="Walk T."/>
            <person name="White J."/>
            <person name="Yandava C."/>
            <person name="Straight P."/>
            <person name="Clardy J."/>
            <person name="Hung D."/>
            <person name="Kolter R."/>
            <person name="Mekalanos J."/>
            <person name="Walker S."/>
            <person name="Walsh C.T."/>
            <person name="Wieland-Brown L.C."/>
            <person name="Haas B."/>
            <person name="Nusbaum C."/>
            <person name="Birren B."/>
        </authorList>
    </citation>
    <scope>NUCLEOTIDE SEQUENCE [LARGE SCALE GENOMIC DNA]</scope>
    <source>
        <strain evidence="1">ATCC 29083</strain>
    </source>
</reference>
<dbReference type="Proteomes" id="UP000002785">
    <property type="component" value="Chromosome"/>
</dbReference>
<dbReference type="InterPro" id="IPR028082">
    <property type="entry name" value="Peripla_BP_I"/>
</dbReference>
<accession>B5HY24</accession>
<dbReference type="SUPFAM" id="SSF53822">
    <property type="entry name" value="Periplasmic binding protein-like I"/>
    <property type="match status" value="1"/>
</dbReference>
<sequence length="45" mass="5136">MAHLLDLAEPPDAVFCYSDLVALGARGRAPHRLWCRSRRHLTLLH</sequence>
<organism evidence="1 2">
    <name type="scientific">Streptomyces sviceus (strain ATCC 29083 / DSM 924 / JCM 4929 / NBRC 13980 / NCIMB 11184 / NRRL 5439 / UC 5370)</name>
    <dbReference type="NCBI Taxonomy" id="463191"/>
    <lineage>
        <taxon>Bacteria</taxon>
        <taxon>Bacillati</taxon>
        <taxon>Actinomycetota</taxon>
        <taxon>Actinomycetes</taxon>
        <taxon>Kitasatosporales</taxon>
        <taxon>Streptomycetaceae</taxon>
        <taxon>Streptomyces</taxon>
    </lineage>
</organism>
<protein>
    <submittedName>
        <fullName evidence="1">Uncharacterized protein</fullName>
    </submittedName>
</protein>